<evidence type="ECO:0000256" key="5">
    <source>
        <dbReference type="ARBA" id="ARBA00023136"/>
    </source>
</evidence>
<dbReference type="InterPro" id="IPR025405">
    <property type="entry name" value="DUF4131"/>
</dbReference>
<feature type="domain" description="DUF4131" evidence="8">
    <location>
        <begin position="27"/>
        <end position="184"/>
    </location>
</feature>
<feature type="transmembrane region" description="Helical" evidence="6">
    <location>
        <begin position="56"/>
        <end position="73"/>
    </location>
</feature>
<evidence type="ECO:0000259" key="7">
    <source>
        <dbReference type="Pfam" id="PF03772"/>
    </source>
</evidence>
<gene>
    <name evidence="9" type="ORF">BST97_12795</name>
</gene>
<evidence type="ECO:0000256" key="2">
    <source>
        <dbReference type="ARBA" id="ARBA00022475"/>
    </source>
</evidence>
<organism evidence="9 10">
    <name type="scientific">Nonlabens spongiae</name>
    <dbReference type="NCBI Taxonomy" id="331648"/>
    <lineage>
        <taxon>Bacteria</taxon>
        <taxon>Pseudomonadati</taxon>
        <taxon>Bacteroidota</taxon>
        <taxon>Flavobacteriia</taxon>
        <taxon>Flavobacteriales</taxon>
        <taxon>Flavobacteriaceae</taxon>
        <taxon>Nonlabens</taxon>
    </lineage>
</organism>
<feature type="transmembrane region" description="Helical" evidence="6">
    <location>
        <begin position="352"/>
        <end position="368"/>
    </location>
</feature>
<dbReference type="PANTHER" id="PTHR30619">
    <property type="entry name" value="DNA INTERNALIZATION/COMPETENCE PROTEIN COMEC/REC2"/>
    <property type="match status" value="1"/>
</dbReference>
<feature type="transmembrane region" description="Helical" evidence="6">
    <location>
        <begin position="380"/>
        <end position="404"/>
    </location>
</feature>
<evidence type="ECO:0000256" key="4">
    <source>
        <dbReference type="ARBA" id="ARBA00022989"/>
    </source>
</evidence>
<dbReference type="Proteomes" id="UP000193431">
    <property type="component" value="Chromosome"/>
</dbReference>
<keyword evidence="2" id="KW-1003">Cell membrane</keyword>
<feature type="transmembrane region" description="Helical" evidence="6">
    <location>
        <begin position="31"/>
        <end position="50"/>
    </location>
</feature>
<name>A0A1W6MMJ0_9FLAO</name>
<dbReference type="EMBL" id="CP019344">
    <property type="protein sequence ID" value="ARN78797.1"/>
    <property type="molecule type" value="Genomic_DNA"/>
</dbReference>
<evidence type="ECO:0000256" key="6">
    <source>
        <dbReference type="SAM" id="Phobius"/>
    </source>
</evidence>
<feature type="transmembrane region" description="Helical" evidence="6">
    <location>
        <begin position="281"/>
        <end position="305"/>
    </location>
</feature>
<dbReference type="NCBIfam" id="TIGR00360">
    <property type="entry name" value="ComEC_N-term"/>
    <property type="match status" value="1"/>
</dbReference>
<dbReference type="PANTHER" id="PTHR30619:SF1">
    <property type="entry name" value="RECOMBINATION PROTEIN 2"/>
    <property type="match status" value="1"/>
</dbReference>
<sequence length="699" mass="79624">MSYPFYRILFLFIAGIIAARFNVIQFEFAQISIGIFLLIILISRFLKPLWVKKYVYGGSVLAFFFGLGSFLSYRAQQLPEHHFTNQDVIGEEHLIKFKLTDRLTPNEFNSRFYADVKEINGKLSTGRILVLFKRADSVSYNVGQELLVYDDINDASDARNPGDFNYKEYLASIDVYGQLYVDLPNVFEVVNSTSENLGFLDRLRENILNELAQSGLHLEPRSMIEALVLGQRQNIDPEITKSFRDAGVIHILALSGLHVGIILLILRWLTRPVLRLKNGNWIQSGIVVFLLWCFAMMTGLSPSIFRAVTMFSFVAVGMNINRKASVFHSLTLSAFVLLFVDTRLLFQVGFQLSYMAVYSIVLFQPILARVWPWRNKIKDFFWNILTVTLAAQIGVAPLSVFYFHQLPGLFLVGNMVLLPSLPFIIGAALLLIVLLLVNAPSSWLVSALNNALEWIISFVGNISSYDTFIFKDLYVELYELILLYIIIIGIALYLRPYVKRSRRQIITWMRPNWMLHVSLTALVVLITIGIIIDTTYNENKVLLLHQARGSAISLSNNEHAHLLVDLSKMDSLRAQTSLERLINISPHRDRQLDTLHLKNEFSFKEVYLIRIDSTGVWHAAPKNQLVLLSHSPKINLERLIEELKPKAIISDGSNYRSSVEQWKATCDENGVPFFNTYEEGAIDLRALAATSLVLPQHQP</sequence>
<protein>
    <submittedName>
        <fullName evidence="9">Competence protein</fullName>
    </submittedName>
</protein>
<evidence type="ECO:0000256" key="3">
    <source>
        <dbReference type="ARBA" id="ARBA00022692"/>
    </source>
</evidence>
<feature type="transmembrane region" description="Helical" evidence="6">
    <location>
        <begin position="514"/>
        <end position="532"/>
    </location>
</feature>
<keyword evidence="4 6" id="KW-1133">Transmembrane helix</keyword>
<evidence type="ECO:0000259" key="8">
    <source>
        <dbReference type="Pfam" id="PF13567"/>
    </source>
</evidence>
<accession>A0A1W6MMJ0</accession>
<dbReference type="RefSeq" id="WP_085767602.1">
    <property type="nucleotide sequence ID" value="NZ_CP019344.1"/>
</dbReference>
<dbReference type="OrthoDB" id="9761531at2"/>
<feature type="transmembrane region" description="Helical" evidence="6">
    <location>
        <begin position="6"/>
        <end position="24"/>
    </location>
</feature>
<feature type="transmembrane region" description="Helical" evidence="6">
    <location>
        <begin position="416"/>
        <end position="437"/>
    </location>
</feature>
<dbReference type="InterPro" id="IPR052159">
    <property type="entry name" value="Competence_DNA_uptake"/>
</dbReference>
<dbReference type="AlphaFoldDB" id="A0A1W6MMJ0"/>
<evidence type="ECO:0000313" key="9">
    <source>
        <dbReference type="EMBL" id="ARN78797.1"/>
    </source>
</evidence>
<evidence type="ECO:0000313" key="10">
    <source>
        <dbReference type="Proteomes" id="UP000193431"/>
    </source>
</evidence>
<evidence type="ECO:0000256" key="1">
    <source>
        <dbReference type="ARBA" id="ARBA00004651"/>
    </source>
</evidence>
<dbReference type="Pfam" id="PF03772">
    <property type="entry name" value="Competence"/>
    <property type="match status" value="1"/>
</dbReference>
<dbReference type="GO" id="GO:0005886">
    <property type="term" value="C:plasma membrane"/>
    <property type="evidence" value="ECO:0007669"/>
    <property type="project" value="UniProtKB-SubCell"/>
</dbReference>
<feature type="transmembrane region" description="Helical" evidence="6">
    <location>
        <begin position="326"/>
        <end position="346"/>
    </location>
</feature>
<keyword evidence="10" id="KW-1185">Reference proteome</keyword>
<proteinExistence type="predicted"/>
<feature type="transmembrane region" description="Helical" evidence="6">
    <location>
        <begin position="444"/>
        <end position="465"/>
    </location>
</feature>
<dbReference type="STRING" id="331648.BST97_12795"/>
<keyword evidence="3 6" id="KW-0812">Transmembrane</keyword>
<dbReference type="Pfam" id="PF13567">
    <property type="entry name" value="DUF4131"/>
    <property type="match status" value="1"/>
</dbReference>
<keyword evidence="5 6" id="KW-0472">Membrane</keyword>
<feature type="domain" description="ComEC/Rec2-related protein" evidence="7">
    <location>
        <begin position="227"/>
        <end position="495"/>
    </location>
</feature>
<comment type="subcellular location">
    <subcellularLocation>
        <location evidence="1">Cell membrane</location>
        <topology evidence="1">Multi-pass membrane protein</topology>
    </subcellularLocation>
</comment>
<feature type="transmembrane region" description="Helical" evidence="6">
    <location>
        <begin position="477"/>
        <end position="494"/>
    </location>
</feature>
<reference evidence="9 10" key="1">
    <citation type="submission" date="2016-11" db="EMBL/GenBank/DDBJ databases">
        <title>Trade-off between light-utilization and light-protection in marine flavobacteria.</title>
        <authorList>
            <person name="Kumagai Y."/>
        </authorList>
    </citation>
    <scope>NUCLEOTIDE SEQUENCE [LARGE SCALE GENOMIC DNA]</scope>
    <source>
        <strain evidence="9 10">JCM 13191</strain>
    </source>
</reference>
<dbReference type="InterPro" id="IPR004477">
    <property type="entry name" value="ComEC_N"/>
</dbReference>
<feature type="transmembrane region" description="Helical" evidence="6">
    <location>
        <begin position="248"/>
        <end position="269"/>
    </location>
</feature>